<reference evidence="2 4" key="1">
    <citation type="submission" date="2016-06" db="EMBL/GenBank/DDBJ databases">
        <authorList>
            <person name="Kjaerup R.B."/>
            <person name="Dalgaard T.S."/>
            <person name="Juul-Madsen H.R."/>
        </authorList>
    </citation>
    <scope>NUCLEOTIDE SEQUENCE [LARGE SCALE GENOMIC DNA]</scope>
    <source>
        <strain evidence="2">Orrdi1</strain>
    </source>
</reference>
<evidence type="ECO:0000256" key="1">
    <source>
        <dbReference type="SAM" id="Phobius"/>
    </source>
</evidence>
<reference evidence="3 4" key="2">
    <citation type="submission" date="2017-08" db="EMBL/GenBank/DDBJ databases">
        <authorList>
            <person name="de Groot N.N."/>
        </authorList>
    </citation>
    <scope>NUCLEOTIDE SEQUENCE [LARGE SCALE GENOMIC DNA]</scope>
    <source>
        <strain evidence="3">Orrdi1</strain>
    </source>
</reference>
<proteinExistence type="predicted"/>
<dbReference type="KEGG" id="odi:ODI_R1178"/>
<dbReference type="Proteomes" id="UP000078558">
    <property type="component" value="Chromosome I"/>
</dbReference>
<gene>
    <name evidence="2" type="ORF">ODI_02492</name>
    <name evidence="3" type="ORF">ODI_R1178</name>
</gene>
<evidence type="ECO:0000313" key="3">
    <source>
        <dbReference type="EMBL" id="SOE48010.1"/>
    </source>
</evidence>
<dbReference type="OrthoDB" id="8690194at2"/>
<dbReference type="AlphaFoldDB" id="A0A1C3JYH0"/>
<dbReference type="RefSeq" id="WP_067750362.1">
    <property type="nucleotide sequence ID" value="NZ_LT907988.1"/>
</dbReference>
<feature type="transmembrane region" description="Helical" evidence="1">
    <location>
        <begin position="12"/>
        <end position="34"/>
    </location>
</feature>
<keyword evidence="1" id="KW-1133">Transmembrane helix</keyword>
<keyword evidence="1" id="KW-0472">Membrane</keyword>
<evidence type="ECO:0008006" key="5">
    <source>
        <dbReference type="Google" id="ProtNLM"/>
    </source>
</evidence>
<feature type="transmembrane region" description="Helical" evidence="1">
    <location>
        <begin position="88"/>
        <end position="112"/>
    </location>
</feature>
<keyword evidence="1" id="KW-0812">Transmembrane</keyword>
<dbReference type="EMBL" id="LT907988">
    <property type="protein sequence ID" value="SOE48010.1"/>
    <property type="molecule type" value="Genomic_DNA"/>
</dbReference>
<feature type="transmembrane region" description="Helical" evidence="1">
    <location>
        <begin position="54"/>
        <end position="76"/>
    </location>
</feature>
<name>A0A1C3JYH0_9BURK</name>
<protein>
    <recommendedName>
        <fullName evidence="5">Transmembrane protein</fullName>
    </recommendedName>
</protein>
<accession>A0A1C3JYH0</accession>
<organism evidence="2 4">
    <name type="scientific">Orrella dioscoreae</name>
    <dbReference type="NCBI Taxonomy" id="1851544"/>
    <lineage>
        <taxon>Bacteria</taxon>
        <taxon>Pseudomonadati</taxon>
        <taxon>Pseudomonadota</taxon>
        <taxon>Betaproteobacteria</taxon>
        <taxon>Burkholderiales</taxon>
        <taxon>Alcaligenaceae</taxon>
        <taxon>Orrella</taxon>
    </lineage>
</organism>
<evidence type="ECO:0000313" key="2">
    <source>
        <dbReference type="EMBL" id="SBT24332.1"/>
    </source>
</evidence>
<keyword evidence="4" id="KW-1185">Reference proteome</keyword>
<evidence type="ECO:0000313" key="4">
    <source>
        <dbReference type="Proteomes" id="UP000078558"/>
    </source>
</evidence>
<dbReference type="EMBL" id="FLRC01000008">
    <property type="protein sequence ID" value="SBT24332.1"/>
    <property type="molecule type" value="Genomic_DNA"/>
</dbReference>
<sequence length="115" mass="12297">MIQQFLTRKTLFAAAVVLMLGFFSMGALGGALYLAVSPVLAPFFGHLDSWHGDWVWPATVCAGMLWAVGFLLAGWLDRCLLERGVKPAARGVAYAVTLWLAGAVCWTGVLLVSGP</sequence>